<dbReference type="SUPFAM" id="SSF103473">
    <property type="entry name" value="MFS general substrate transporter"/>
    <property type="match status" value="1"/>
</dbReference>
<accession>A0AAU8KR19</accession>
<dbReference type="CDD" id="cd17316">
    <property type="entry name" value="MFS_SV2_like"/>
    <property type="match status" value="1"/>
</dbReference>
<feature type="transmembrane region" description="Helical" evidence="7">
    <location>
        <begin position="335"/>
        <end position="351"/>
    </location>
</feature>
<evidence type="ECO:0000313" key="9">
    <source>
        <dbReference type="EMBL" id="XCN17541.1"/>
    </source>
</evidence>
<dbReference type="GO" id="GO:0005886">
    <property type="term" value="C:plasma membrane"/>
    <property type="evidence" value="ECO:0007669"/>
    <property type="project" value="UniProtKB-SubCell"/>
</dbReference>
<dbReference type="PROSITE" id="PS50850">
    <property type="entry name" value="MFS"/>
    <property type="match status" value="1"/>
</dbReference>
<feature type="compositionally biased region" description="Low complexity" evidence="6">
    <location>
        <begin position="451"/>
        <end position="467"/>
    </location>
</feature>
<dbReference type="EMBL" id="CP136798">
    <property type="protein sequence ID" value="XCN17541.1"/>
    <property type="molecule type" value="Genomic_DNA"/>
</dbReference>
<dbReference type="InterPro" id="IPR036259">
    <property type="entry name" value="MFS_trans_sf"/>
</dbReference>
<feature type="transmembrane region" description="Helical" evidence="7">
    <location>
        <begin position="305"/>
        <end position="323"/>
    </location>
</feature>
<feature type="transmembrane region" description="Helical" evidence="7">
    <location>
        <begin position="153"/>
        <end position="172"/>
    </location>
</feature>
<evidence type="ECO:0000256" key="2">
    <source>
        <dbReference type="ARBA" id="ARBA00022448"/>
    </source>
</evidence>
<feature type="transmembrane region" description="Helical" evidence="7">
    <location>
        <begin position="268"/>
        <end position="285"/>
    </location>
</feature>
<feature type="transmembrane region" description="Helical" evidence="7">
    <location>
        <begin position="26"/>
        <end position="47"/>
    </location>
</feature>
<dbReference type="PANTHER" id="PTHR23511">
    <property type="entry name" value="SYNAPTIC VESICLE GLYCOPROTEIN 2"/>
    <property type="match status" value="1"/>
</dbReference>
<feature type="transmembrane region" description="Helical" evidence="7">
    <location>
        <begin position="59"/>
        <end position="82"/>
    </location>
</feature>
<keyword evidence="5 7" id="KW-0472">Membrane</keyword>
<dbReference type="InterPro" id="IPR005828">
    <property type="entry name" value="MFS_sugar_transport-like"/>
</dbReference>
<evidence type="ECO:0000256" key="7">
    <source>
        <dbReference type="SAM" id="Phobius"/>
    </source>
</evidence>
<organism evidence="9">
    <name type="scientific">Streptomyces sp. JL1001</name>
    <dbReference type="NCBI Taxonomy" id="3078227"/>
    <lineage>
        <taxon>Bacteria</taxon>
        <taxon>Bacillati</taxon>
        <taxon>Actinomycetota</taxon>
        <taxon>Actinomycetes</taxon>
        <taxon>Kitasatosporales</taxon>
        <taxon>Streptomycetaceae</taxon>
        <taxon>Streptomyces</taxon>
    </lineage>
</organism>
<evidence type="ECO:0000256" key="5">
    <source>
        <dbReference type="ARBA" id="ARBA00023136"/>
    </source>
</evidence>
<proteinExistence type="predicted"/>
<dbReference type="GO" id="GO:0022857">
    <property type="term" value="F:transmembrane transporter activity"/>
    <property type="evidence" value="ECO:0007669"/>
    <property type="project" value="InterPro"/>
</dbReference>
<evidence type="ECO:0000256" key="3">
    <source>
        <dbReference type="ARBA" id="ARBA00022692"/>
    </source>
</evidence>
<gene>
    <name evidence="9" type="ORF">R1Y80_29630</name>
</gene>
<feature type="transmembrane region" description="Helical" evidence="7">
    <location>
        <begin position="390"/>
        <end position="414"/>
    </location>
</feature>
<feature type="domain" description="Major facilitator superfamily (MFS) profile" evidence="8">
    <location>
        <begin position="26"/>
        <end position="445"/>
    </location>
</feature>
<keyword evidence="3 7" id="KW-0812">Transmembrane</keyword>
<feature type="transmembrane region" description="Helical" evidence="7">
    <location>
        <begin position="357"/>
        <end position="378"/>
    </location>
</feature>
<name>A0AAU8KR19_9ACTN</name>
<feature type="transmembrane region" description="Helical" evidence="7">
    <location>
        <begin position="420"/>
        <end position="440"/>
    </location>
</feature>
<dbReference type="PANTHER" id="PTHR23511:SF34">
    <property type="entry name" value="SYNAPTIC VESICLE GLYCOPROTEIN 2"/>
    <property type="match status" value="1"/>
</dbReference>
<sequence>MSGMHGPVALGSRLDRLPLGSFHHRLVFALAGMILFEWVEINAFAFVAPTLREQWGMSLSTMALIIGISQLGAFGGGVLGGYLADRCGRRRTMLVSVTVYCVGSALCVVVQTPWQLIAARFTAHLGAQAMAVVAIVVLIEFVPAAARGRLQTWKVAIGALGIPIAAWTGYLVVPHWTWGWRLVLGLGLFGAVFAYLVHRWVPESPRWLLSRGETARAEEIVRSIERSCGVEPPEAVKEAADATGPERHPASSRVRFAELLAPPNRRRFAVVATMWVAGLFAYSAFNTWTPTFLSESGLDLDDTLLLSAALATAAPVGAVLAVPLIDRWDRRRTQLGLGVLLAVTLLLFGLVRSPVPVLVLGCLVSLLFQASVPFLQVYSAEVFPTRVRALGSGVANAMSRIFNFGAPLLVAAVFSGLGYTAVFAMLAVIGLIGGTVAVLFGPRTTGLSLEAAATTDTPDAPPTTATPKENVLP</sequence>
<feature type="region of interest" description="Disordered" evidence="6">
    <location>
        <begin position="451"/>
        <end position="473"/>
    </location>
</feature>
<dbReference type="RefSeq" id="WP_354598279.1">
    <property type="nucleotide sequence ID" value="NZ_CP136798.1"/>
</dbReference>
<evidence type="ECO:0000256" key="1">
    <source>
        <dbReference type="ARBA" id="ARBA00004651"/>
    </source>
</evidence>
<evidence type="ECO:0000256" key="6">
    <source>
        <dbReference type="SAM" id="MobiDB-lite"/>
    </source>
</evidence>
<evidence type="ECO:0000256" key="4">
    <source>
        <dbReference type="ARBA" id="ARBA00022989"/>
    </source>
</evidence>
<dbReference type="InterPro" id="IPR020846">
    <property type="entry name" value="MFS_dom"/>
</dbReference>
<dbReference type="AlphaFoldDB" id="A0AAU8KR19"/>
<dbReference type="Pfam" id="PF00083">
    <property type="entry name" value="Sugar_tr"/>
    <property type="match status" value="1"/>
</dbReference>
<evidence type="ECO:0000259" key="8">
    <source>
        <dbReference type="PROSITE" id="PS50850"/>
    </source>
</evidence>
<keyword evidence="4 7" id="KW-1133">Transmembrane helix</keyword>
<keyword evidence="2" id="KW-0813">Transport</keyword>
<dbReference type="Gene3D" id="1.20.1250.20">
    <property type="entry name" value="MFS general substrate transporter like domains"/>
    <property type="match status" value="1"/>
</dbReference>
<comment type="subcellular location">
    <subcellularLocation>
        <location evidence="1">Cell membrane</location>
        <topology evidence="1">Multi-pass membrane protein</topology>
    </subcellularLocation>
</comment>
<feature type="transmembrane region" description="Helical" evidence="7">
    <location>
        <begin position="178"/>
        <end position="197"/>
    </location>
</feature>
<feature type="transmembrane region" description="Helical" evidence="7">
    <location>
        <begin position="94"/>
        <end position="114"/>
    </location>
</feature>
<feature type="transmembrane region" description="Helical" evidence="7">
    <location>
        <begin position="126"/>
        <end position="146"/>
    </location>
</feature>
<reference evidence="9" key="1">
    <citation type="submission" date="2023-10" db="EMBL/GenBank/DDBJ databases">
        <title>Complete genome sequence of Streptomyces sp. JL1001.</title>
        <authorList>
            <person name="Jiang L."/>
        </authorList>
    </citation>
    <scope>NUCLEOTIDE SEQUENCE</scope>
    <source>
        <strain evidence="9">JL1001</strain>
    </source>
</reference>
<protein>
    <submittedName>
        <fullName evidence="9">MFS transporter</fullName>
    </submittedName>
</protein>